<organism evidence="8 9">
    <name type="scientific">Planoprotostelium fungivorum</name>
    <dbReference type="NCBI Taxonomy" id="1890364"/>
    <lineage>
        <taxon>Eukaryota</taxon>
        <taxon>Amoebozoa</taxon>
        <taxon>Evosea</taxon>
        <taxon>Variosea</taxon>
        <taxon>Cavosteliida</taxon>
        <taxon>Cavosteliaceae</taxon>
        <taxon>Planoprotostelium</taxon>
    </lineage>
</organism>
<dbReference type="Proteomes" id="UP000241769">
    <property type="component" value="Unassembled WGS sequence"/>
</dbReference>
<dbReference type="STRING" id="1890364.A0A2P6NJY2"/>
<dbReference type="InParanoid" id="A0A2P6NJY2"/>
<evidence type="ECO:0000256" key="4">
    <source>
        <dbReference type="ARBA" id="ARBA00022989"/>
    </source>
</evidence>
<dbReference type="GO" id="GO:0022857">
    <property type="term" value="F:transmembrane transporter activity"/>
    <property type="evidence" value="ECO:0007669"/>
    <property type="project" value="InterPro"/>
</dbReference>
<reference evidence="8 9" key="1">
    <citation type="journal article" date="2018" name="Genome Biol. Evol.">
        <title>Multiple Roots of Fruiting Body Formation in Amoebozoa.</title>
        <authorList>
            <person name="Hillmann F."/>
            <person name="Forbes G."/>
            <person name="Novohradska S."/>
            <person name="Ferling I."/>
            <person name="Riege K."/>
            <person name="Groth M."/>
            <person name="Westermann M."/>
            <person name="Marz M."/>
            <person name="Spaller T."/>
            <person name="Winckler T."/>
            <person name="Schaap P."/>
            <person name="Glockner G."/>
        </authorList>
    </citation>
    <scope>NUCLEOTIDE SEQUENCE [LARGE SCALE GENOMIC DNA]</scope>
    <source>
        <strain evidence="8 9">Jena</strain>
    </source>
</reference>
<comment type="subcellular location">
    <subcellularLocation>
        <location evidence="1">Membrane</location>
        <topology evidence="1">Multi-pass membrane protein</topology>
    </subcellularLocation>
</comment>
<keyword evidence="2" id="KW-0813">Transport</keyword>
<feature type="transmembrane region" description="Helical" evidence="6">
    <location>
        <begin position="305"/>
        <end position="329"/>
    </location>
</feature>
<dbReference type="OrthoDB" id="4139357at2759"/>
<evidence type="ECO:0000256" key="3">
    <source>
        <dbReference type="ARBA" id="ARBA00022692"/>
    </source>
</evidence>
<feature type="transmembrane region" description="Helical" evidence="6">
    <location>
        <begin position="147"/>
        <end position="169"/>
    </location>
</feature>
<feature type="domain" description="Major facilitator superfamily (MFS) profile" evidence="7">
    <location>
        <begin position="57"/>
        <end position="504"/>
    </location>
</feature>
<evidence type="ECO:0000256" key="5">
    <source>
        <dbReference type="ARBA" id="ARBA00023136"/>
    </source>
</evidence>
<feature type="transmembrane region" description="Helical" evidence="6">
    <location>
        <begin position="218"/>
        <end position="241"/>
    </location>
</feature>
<keyword evidence="9" id="KW-1185">Reference proteome</keyword>
<dbReference type="InterPro" id="IPR036259">
    <property type="entry name" value="MFS_trans_sf"/>
</dbReference>
<feature type="transmembrane region" description="Helical" evidence="6">
    <location>
        <begin position="181"/>
        <end position="203"/>
    </location>
</feature>
<sequence length="549" mass="60993">MNSDDGKRSSMLSDPEKYQALADLEEEGERHEHEYLLPTISKPLMDLIPLGRFHFFMLLTCGLGWAQDNFWNRVIGDNTDVIALNFGLSDKLIGILPSVQFAGMCVGSFFWGWASDYYGRKLSFISTLFVGGIFGMAAAFAPSYALVLIFLFLVGFGAGGNLAVDGAVFSEFLPQKKRGPMLVILSTFWAFGSIVASAIDFVIIPKFNVDTNLNDRNIAWRLMIAIPATFSAYVGLLRLTYIESPVYLLGRNRDKEAAANLTSIAKWNGTPAEYTADMLTSYKPPHTVKRGLAPFKEMFKDRKMVITAGLVWSFWFLTNVGFTGFNLFLPLLLKTKFHDTREDAFKKTLIYNVAGVPGSILGAWLVETRLGRKWTMTITCLISGVFMIIFNYVGSWTNSSAVVVVVICFINFFSQIMYAAYYTYTPEVFPTMVRSSGMGVASLFGKLAGEEDSKFEIGLTREGIVTPLAIGPLLEVSVSAVLWLDFSMMIAGGICPLTDRNERKITPGWMEIRMVSGTSIPVIDTGRSSGRITQLKPIDVKWVDPQLTR</sequence>
<feature type="transmembrane region" description="Helical" evidence="6">
    <location>
        <begin position="349"/>
        <end position="367"/>
    </location>
</feature>
<evidence type="ECO:0000256" key="1">
    <source>
        <dbReference type="ARBA" id="ARBA00004141"/>
    </source>
</evidence>
<dbReference type="AlphaFoldDB" id="A0A2P6NJY2"/>
<dbReference type="InterPro" id="IPR011701">
    <property type="entry name" value="MFS"/>
</dbReference>
<proteinExistence type="predicted"/>
<evidence type="ECO:0000256" key="2">
    <source>
        <dbReference type="ARBA" id="ARBA00022448"/>
    </source>
</evidence>
<dbReference type="CDD" id="cd17316">
    <property type="entry name" value="MFS_SV2_like"/>
    <property type="match status" value="1"/>
</dbReference>
<keyword evidence="3 6" id="KW-0812">Transmembrane</keyword>
<evidence type="ECO:0000256" key="6">
    <source>
        <dbReference type="SAM" id="Phobius"/>
    </source>
</evidence>
<keyword evidence="4 6" id="KW-1133">Transmembrane helix</keyword>
<evidence type="ECO:0000259" key="7">
    <source>
        <dbReference type="PROSITE" id="PS50850"/>
    </source>
</evidence>
<evidence type="ECO:0000313" key="8">
    <source>
        <dbReference type="EMBL" id="PRP84229.1"/>
    </source>
</evidence>
<dbReference type="Gene3D" id="1.20.1250.20">
    <property type="entry name" value="MFS general substrate transporter like domains"/>
    <property type="match status" value="1"/>
</dbReference>
<feature type="transmembrane region" description="Helical" evidence="6">
    <location>
        <begin position="92"/>
        <end position="113"/>
    </location>
</feature>
<dbReference type="SUPFAM" id="SSF103473">
    <property type="entry name" value="MFS general substrate transporter"/>
    <property type="match status" value="1"/>
</dbReference>
<accession>A0A2P6NJY2</accession>
<dbReference type="PROSITE" id="PS50850">
    <property type="entry name" value="MFS"/>
    <property type="match status" value="1"/>
</dbReference>
<comment type="caution">
    <text evidence="8">The sequence shown here is derived from an EMBL/GenBank/DDBJ whole genome shotgun (WGS) entry which is preliminary data.</text>
</comment>
<dbReference type="GO" id="GO:0016020">
    <property type="term" value="C:membrane"/>
    <property type="evidence" value="ECO:0007669"/>
    <property type="project" value="UniProtKB-SubCell"/>
</dbReference>
<keyword evidence="5 6" id="KW-0472">Membrane</keyword>
<evidence type="ECO:0000313" key="9">
    <source>
        <dbReference type="Proteomes" id="UP000241769"/>
    </source>
</evidence>
<dbReference type="InterPro" id="IPR020846">
    <property type="entry name" value="MFS_dom"/>
</dbReference>
<dbReference type="EMBL" id="MDYQ01000067">
    <property type="protein sequence ID" value="PRP84229.1"/>
    <property type="molecule type" value="Genomic_DNA"/>
</dbReference>
<protein>
    <submittedName>
        <fullName evidence="8">Membrane transporter</fullName>
    </submittedName>
</protein>
<feature type="transmembrane region" description="Helical" evidence="6">
    <location>
        <begin position="122"/>
        <end position="141"/>
    </location>
</feature>
<feature type="transmembrane region" description="Helical" evidence="6">
    <location>
        <begin position="374"/>
        <end position="394"/>
    </location>
</feature>
<dbReference type="Pfam" id="PF07690">
    <property type="entry name" value="MFS_1"/>
    <property type="match status" value="1"/>
</dbReference>
<dbReference type="PANTHER" id="PTHR23511">
    <property type="entry name" value="SYNAPTIC VESICLE GLYCOPROTEIN 2"/>
    <property type="match status" value="1"/>
</dbReference>
<name>A0A2P6NJY2_9EUKA</name>
<dbReference type="PANTHER" id="PTHR23511:SF5">
    <property type="entry name" value="MAJOR FACILITATOR-TYPE TRANSPORTER HXNZ-RELATED"/>
    <property type="match status" value="1"/>
</dbReference>
<gene>
    <name evidence="8" type="ORF">PROFUN_08429</name>
</gene>
<feature type="transmembrane region" description="Helical" evidence="6">
    <location>
        <begin position="400"/>
        <end position="424"/>
    </location>
</feature>